<feature type="region of interest" description="Disordered" evidence="1">
    <location>
        <begin position="82"/>
        <end position="152"/>
    </location>
</feature>
<evidence type="ECO:0000313" key="2">
    <source>
        <dbReference type="EMBL" id="BAH94014.1"/>
    </source>
</evidence>
<proteinExistence type="predicted"/>
<sequence length="152" mass="16165">MDAEIRSGFKSQVEIESYHDGLELLGMLDLLELGLEATSSPLLLDAALFAFCTREAARTGIEAAAPPLTSSSRSRMQAAELPLAVGTTSLQEKPDREGGGGEKEGGGGWGYRRRTTSPPPRIAEPPPSVAAATRRRTTSPLRHRTAAAATHR</sequence>
<feature type="compositionally biased region" description="Basic residues" evidence="1">
    <location>
        <begin position="133"/>
        <end position="152"/>
    </location>
</feature>
<evidence type="ECO:0000313" key="3">
    <source>
        <dbReference type="Proteomes" id="UP000000763"/>
    </source>
</evidence>
<protein>
    <submittedName>
        <fullName evidence="2">Os07g0597300 protein</fullName>
    </submittedName>
</protein>
<dbReference type="AlphaFoldDB" id="C7J4N9"/>
<reference evidence="3" key="2">
    <citation type="journal article" date="2008" name="Nucleic Acids Res.">
        <title>The rice annotation project database (RAP-DB): 2008 update.</title>
        <authorList>
            <consortium name="The rice annotation project (RAP)"/>
        </authorList>
    </citation>
    <scope>GENOME REANNOTATION</scope>
    <source>
        <strain evidence="3">cv. Nipponbare</strain>
    </source>
</reference>
<dbReference type="Proteomes" id="UP000000763">
    <property type="component" value="Chromosome 7"/>
</dbReference>
<organism evidence="2 3">
    <name type="scientific">Oryza sativa subsp. japonica</name>
    <name type="common">Rice</name>
    <dbReference type="NCBI Taxonomy" id="39947"/>
    <lineage>
        <taxon>Eukaryota</taxon>
        <taxon>Viridiplantae</taxon>
        <taxon>Streptophyta</taxon>
        <taxon>Embryophyta</taxon>
        <taxon>Tracheophyta</taxon>
        <taxon>Spermatophyta</taxon>
        <taxon>Magnoliopsida</taxon>
        <taxon>Liliopsida</taxon>
        <taxon>Poales</taxon>
        <taxon>Poaceae</taxon>
        <taxon>BOP clade</taxon>
        <taxon>Oryzoideae</taxon>
        <taxon>Oryzeae</taxon>
        <taxon>Oryzinae</taxon>
        <taxon>Oryza</taxon>
        <taxon>Oryza sativa</taxon>
    </lineage>
</organism>
<name>C7J4N9_ORYSJ</name>
<feature type="compositionally biased region" description="Basic and acidic residues" evidence="1">
    <location>
        <begin position="92"/>
        <end position="105"/>
    </location>
</feature>
<feature type="compositionally biased region" description="Pro residues" evidence="1">
    <location>
        <begin position="117"/>
        <end position="128"/>
    </location>
</feature>
<dbReference type="EMBL" id="AP008213">
    <property type="protein sequence ID" value="BAH94014.1"/>
    <property type="molecule type" value="Genomic_DNA"/>
</dbReference>
<gene>
    <name evidence="2" type="ordered locus">Os07g0597300</name>
</gene>
<dbReference type="KEGG" id="dosa:Os07g0597300"/>
<reference evidence="2 3" key="1">
    <citation type="journal article" date="2005" name="Nature">
        <title>The map-based sequence of the rice genome.</title>
        <authorList>
            <consortium name="International rice genome sequencing project (IRGSP)"/>
            <person name="Matsumoto T."/>
            <person name="Wu J."/>
            <person name="Kanamori H."/>
            <person name="Katayose Y."/>
            <person name="Fujisawa M."/>
            <person name="Namiki N."/>
            <person name="Mizuno H."/>
            <person name="Yamamoto K."/>
            <person name="Antonio B.A."/>
            <person name="Baba T."/>
            <person name="Sakata K."/>
            <person name="Nagamura Y."/>
            <person name="Aoki H."/>
            <person name="Arikawa K."/>
            <person name="Arita K."/>
            <person name="Bito T."/>
            <person name="Chiden Y."/>
            <person name="Fujitsuka N."/>
            <person name="Fukunaka R."/>
            <person name="Hamada M."/>
            <person name="Harada C."/>
            <person name="Hayashi A."/>
            <person name="Hijishita S."/>
            <person name="Honda M."/>
            <person name="Hosokawa S."/>
            <person name="Ichikawa Y."/>
            <person name="Idonuma A."/>
            <person name="Iijima M."/>
            <person name="Ikeda M."/>
            <person name="Ikeno M."/>
            <person name="Ito K."/>
            <person name="Ito S."/>
            <person name="Ito T."/>
            <person name="Ito Y."/>
            <person name="Ito Y."/>
            <person name="Iwabuchi A."/>
            <person name="Kamiya K."/>
            <person name="Karasawa W."/>
            <person name="Kurita K."/>
            <person name="Katagiri S."/>
            <person name="Kikuta A."/>
            <person name="Kobayashi H."/>
            <person name="Kobayashi N."/>
            <person name="Machita K."/>
            <person name="Maehara T."/>
            <person name="Masukawa M."/>
            <person name="Mizubayashi T."/>
            <person name="Mukai Y."/>
            <person name="Nagasaki H."/>
            <person name="Nagata Y."/>
            <person name="Naito S."/>
            <person name="Nakashima M."/>
            <person name="Nakama Y."/>
            <person name="Nakamichi Y."/>
            <person name="Nakamura M."/>
            <person name="Meguro A."/>
            <person name="Negishi M."/>
            <person name="Ohta I."/>
            <person name="Ohta T."/>
            <person name="Okamoto M."/>
            <person name="Ono N."/>
            <person name="Saji S."/>
            <person name="Sakaguchi M."/>
            <person name="Sakai K."/>
            <person name="Shibata M."/>
            <person name="Shimokawa T."/>
            <person name="Song J."/>
            <person name="Takazaki Y."/>
            <person name="Terasawa K."/>
            <person name="Tsugane M."/>
            <person name="Tsuji K."/>
            <person name="Ueda S."/>
            <person name="Waki K."/>
            <person name="Yamagata H."/>
            <person name="Yamamoto M."/>
            <person name="Yamamoto S."/>
            <person name="Yamane H."/>
            <person name="Yoshiki S."/>
            <person name="Yoshihara R."/>
            <person name="Yukawa K."/>
            <person name="Zhong H."/>
            <person name="Yano M."/>
            <person name="Yuan Q."/>
            <person name="Ouyang S."/>
            <person name="Liu J."/>
            <person name="Jones K.M."/>
            <person name="Gansberger K."/>
            <person name="Moffat K."/>
            <person name="Hill J."/>
            <person name="Bera J."/>
            <person name="Fadrosh D."/>
            <person name="Jin S."/>
            <person name="Johri S."/>
            <person name="Kim M."/>
            <person name="Overton L."/>
            <person name="Reardon M."/>
            <person name="Tsitrin T."/>
            <person name="Vuong H."/>
            <person name="Weaver B."/>
            <person name="Ciecko A."/>
            <person name="Tallon L."/>
            <person name="Jackson J."/>
            <person name="Pai G."/>
            <person name="Aken S.V."/>
            <person name="Utterback T."/>
            <person name="Reidmuller S."/>
            <person name="Feldblyum T."/>
            <person name="Hsiao J."/>
            <person name="Zismann V."/>
            <person name="Iobst S."/>
            <person name="de Vazeille A.R."/>
            <person name="Buell C.R."/>
            <person name="Ying K."/>
            <person name="Li Y."/>
            <person name="Lu T."/>
            <person name="Huang Y."/>
            <person name="Zhao Q."/>
            <person name="Feng Q."/>
            <person name="Zhang L."/>
            <person name="Zhu J."/>
            <person name="Weng Q."/>
            <person name="Mu J."/>
            <person name="Lu Y."/>
            <person name="Fan D."/>
            <person name="Liu Y."/>
            <person name="Guan J."/>
            <person name="Zhang Y."/>
            <person name="Yu S."/>
            <person name="Liu X."/>
            <person name="Zhang Y."/>
            <person name="Hong G."/>
            <person name="Han B."/>
            <person name="Choisne N."/>
            <person name="Demange N."/>
            <person name="Orjeda G."/>
            <person name="Samain S."/>
            <person name="Cattolico L."/>
            <person name="Pelletier E."/>
            <person name="Couloux A."/>
            <person name="Segurens B."/>
            <person name="Wincker P."/>
            <person name="D'Hont A."/>
            <person name="Scarpelli C."/>
            <person name="Weissenbach J."/>
            <person name="Salanoubat M."/>
            <person name="Quetier F."/>
            <person name="Yu Y."/>
            <person name="Kim H.R."/>
            <person name="Rambo T."/>
            <person name="Currie J."/>
            <person name="Collura K."/>
            <person name="Luo M."/>
            <person name="Yang T."/>
            <person name="Ammiraju J.S.S."/>
            <person name="Engler F."/>
            <person name="Soderlund C."/>
            <person name="Wing R.A."/>
            <person name="Palmer L.E."/>
            <person name="de la Bastide M."/>
            <person name="Spiegel L."/>
            <person name="Nascimento L."/>
            <person name="Zutavern T."/>
            <person name="O'Shaughnessy A."/>
            <person name="Dike S."/>
            <person name="Dedhia N."/>
            <person name="Preston R."/>
            <person name="Balija V."/>
            <person name="McCombie W.R."/>
            <person name="Chow T."/>
            <person name="Chen H."/>
            <person name="Chung M."/>
            <person name="Chen C."/>
            <person name="Shaw J."/>
            <person name="Wu H."/>
            <person name="Hsiao K."/>
            <person name="Chao Y."/>
            <person name="Chu M."/>
            <person name="Cheng C."/>
            <person name="Hour A."/>
            <person name="Lee P."/>
            <person name="Lin S."/>
            <person name="Lin Y."/>
            <person name="Liou J."/>
            <person name="Liu S."/>
            <person name="Hsing Y."/>
            <person name="Raghuvanshi S."/>
            <person name="Mohanty A."/>
            <person name="Bharti A.K."/>
            <person name="Gaur A."/>
            <person name="Gupta V."/>
            <person name="Kumar D."/>
            <person name="Ravi V."/>
            <person name="Vij S."/>
            <person name="Kapur A."/>
            <person name="Khurana P."/>
            <person name="Khurana P."/>
            <person name="Khurana J.P."/>
            <person name="Tyagi A.K."/>
            <person name="Gaikwad K."/>
            <person name="Singh A."/>
            <person name="Dalal V."/>
            <person name="Srivastava S."/>
            <person name="Dixit A."/>
            <person name="Pal A.K."/>
            <person name="Ghazi I.A."/>
            <person name="Yadav M."/>
            <person name="Pandit A."/>
            <person name="Bhargava A."/>
            <person name="Sureshbabu K."/>
            <person name="Batra K."/>
            <person name="Sharma T.R."/>
            <person name="Mohapatra T."/>
            <person name="Singh N.K."/>
            <person name="Messing J."/>
            <person name="Nelson A.B."/>
            <person name="Fuks G."/>
            <person name="Kavchok S."/>
            <person name="Keizer G."/>
            <person name="Linton E."/>
            <person name="Llaca V."/>
            <person name="Song R."/>
            <person name="Tanyolac B."/>
            <person name="Young S."/>
            <person name="Ho-Il K."/>
            <person name="Hahn J.H."/>
            <person name="Sangsakoo G."/>
            <person name="Vanavichit A."/>
            <person name="de Mattos Luiz.A.T."/>
            <person name="Zimmer P.D."/>
            <person name="Malone G."/>
            <person name="Dellagostin O."/>
            <person name="de Oliveira A.C."/>
            <person name="Bevan M."/>
            <person name="Bancroft I."/>
            <person name="Minx P."/>
            <person name="Cordum H."/>
            <person name="Wilson R."/>
            <person name="Cheng Z."/>
            <person name="Jin W."/>
            <person name="Jiang J."/>
            <person name="Leong S.A."/>
            <person name="Iwama H."/>
            <person name="Gojobori T."/>
            <person name="Itoh T."/>
            <person name="Niimura Y."/>
            <person name="Fujii Y."/>
            <person name="Habara T."/>
            <person name="Sakai H."/>
            <person name="Sato Y."/>
            <person name="Wilson G."/>
            <person name="Kumar K."/>
            <person name="McCouch S."/>
            <person name="Juretic N."/>
            <person name="Hoen D."/>
            <person name="Wright S."/>
            <person name="Bruskiewich R."/>
            <person name="Bureau T."/>
            <person name="Miyao A."/>
            <person name="Hirochika H."/>
            <person name="Nishikawa T."/>
            <person name="Kadowaki K."/>
            <person name="Sugiura M."/>
            <person name="Burr B."/>
            <person name="Sasaki T."/>
        </authorList>
    </citation>
    <scope>NUCLEOTIDE SEQUENCE [LARGE SCALE GENOMIC DNA]</scope>
    <source>
        <strain evidence="3">cv. Nipponbare</strain>
    </source>
</reference>
<accession>C7J4N9</accession>
<evidence type="ECO:0000256" key="1">
    <source>
        <dbReference type="SAM" id="MobiDB-lite"/>
    </source>
</evidence>